<comment type="caution">
    <text evidence="5">The sequence shown here is derived from an EMBL/GenBank/DDBJ whole genome shotgun (WGS) entry which is preliminary data.</text>
</comment>
<dbReference type="InterPro" id="IPR059177">
    <property type="entry name" value="GH29D-like_dom"/>
</dbReference>
<name>A0ABV9K5Y2_9PORP</name>
<dbReference type="SMART" id="SM00089">
    <property type="entry name" value="PKD"/>
    <property type="match status" value="2"/>
</dbReference>
<dbReference type="Pfam" id="PF00801">
    <property type="entry name" value="PKD"/>
    <property type="match status" value="1"/>
</dbReference>
<accession>A0ABV9K5Y2</accession>
<proteinExistence type="inferred from homology"/>
<dbReference type="InterPro" id="IPR022409">
    <property type="entry name" value="PKD/Chitinase_dom"/>
</dbReference>
<dbReference type="Gene3D" id="2.60.40.10">
    <property type="entry name" value="Immunoglobulins"/>
    <property type="match status" value="2"/>
</dbReference>
<keyword evidence="3" id="KW-0788">Thiol protease</keyword>
<evidence type="ECO:0000313" key="5">
    <source>
        <dbReference type="EMBL" id="MFC4665357.1"/>
    </source>
</evidence>
<dbReference type="CDD" id="cd00146">
    <property type="entry name" value="PKD"/>
    <property type="match status" value="2"/>
</dbReference>
<dbReference type="InterPro" id="IPR013783">
    <property type="entry name" value="Ig-like_fold"/>
</dbReference>
<dbReference type="PROSITE" id="PS50093">
    <property type="entry name" value="PKD"/>
    <property type="match status" value="2"/>
</dbReference>
<gene>
    <name evidence="5" type="ORF">ACFO3G_01810</name>
</gene>
<feature type="domain" description="PKD" evidence="4">
    <location>
        <begin position="727"/>
        <end position="778"/>
    </location>
</feature>
<dbReference type="EMBL" id="JBHSGO010000035">
    <property type="protein sequence ID" value="MFC4665357.1"/>
    <property type="molecule type" value="Genomic_DNA"/>
</dbReference>
<evidence type="ECO:0000256" key="3">
    <source>
        <dbReference type="ARBA" id="ARBA00022807"/>
    </source>
</evidence>
<dbReference type="InterPro" id="IPR000601">
    <property type="entry name" value="PKD_dom"/>
</dbReference>
<comment type="similarity">
    <text evidence="1">Belongs to the peptidase C25 family.</text>
</comment>
<dbReference type="RefSeq" id="WP_380077413.1">
    <property type="nucleotide sequence ID" value="NZ_JBHSGO010000035.1"/>
</dbReference>
<dbReference type="Proteomes" id="UP001596020">
    <property type="component" value="Unassembled WGS sequence"/>
</dbReference>
<evidence type="ECO:0000256" key="1">
    <source>
        <dbReference type="ARBA" id="ARBA00006067"/>
    </source>
</evidence>
<evidence type="ECO:0000259" key="4">
    <source>
        <dbReference type="PROSITE" id="PS50093"/>
    </source>
</evidence>
<keyword evidence="3" id="KW-0378">Hydrolase</keyword>
<reference evidence="6" key="1">
    <citation type="journal article" date="2019" name="Int. J. Syst. Evol. Microbiol.">
        <title>The Global Catalogue of Microorganisms (GCM) 10K type strain sequencing project: providing services to taxonomists for standard genome sequencing and annotation.</title>
        <authorList>
            <consortium name="The Broad Institute Genomics Platform"/>
            <consortium name="The Broad Institute Genome Sequencing Center for Infectious Disease"/>
            <person name="Wu L."/>
            <person name="Ma J."/>
        </authorList>
    </citation>
    <scope>NUCLEOTIDE SEQUENCE [LARGE SCALE GENOMIC DNA]</scope>
    <source>
        <strain evidence="6">CGMCC 4.7357</strain>
    </source>
</reference>
<evidence type="ECO:0000256" key="2">
    <source>
        <dbReference type="ARBA" id="ARBA00022670"/>
    </source>
</evidence>
<protein>
    <submittedName>
        <fullName evidence="5">Chitobiase/beta-hexosaminidase C-terminal domain-containing protein</fullName>
    </submittedName>
</protein>
<dbReference type="Pfam" id="PF13290">
    <property type="entry name" value="CHB_HEX_C_1"/>
    <property type="match status" value="1"/>
</dbReference>
<dbReference type="SUPFAM" id="SSF49299">
    <property type="entry name" value="PKD domain"/>
    <property type="match status" value="2"/>
</dbReference>
<evidence type="ECO:0000313" key="6">
    <source>
        <dbReference type="Proteomes" id="UP001596020"/>
    </source>
</evidence>
<sequence length="1041" mass="116038">MKKYLLIALTALVYGFLHPLLAETRTWSFEWNKSKKDPTSQGFYNFGANLVEKEFYTTELNGLTWNISSKGTYKYAYLPTAGQSIGTASQPSTHTELWTNSLSGIIKAVRVVARTNKEQFKADLSLSVGGNKYLCDGVNRVAINNKPVTYEFKPSDLGSEGKLMIAIDPTSNEKSTLYIKRIEIDYEIVPSVVNAPIFSLPGGIYDKVQEVTISALDGMRVYYTTDNSNPRLEENHRQLYKEPIRIDKSLILKAVAFDGTSYSDVVQADYVIRIDPKLSFTQDSISLITGQDSFADLLNPFNVEPIKYSSSDWRICSVDGKGTLYSSYVEKEETVIIKAVFPGNDTYLPAQVSMKVTVVPKDPLATPEINPLGGTFSGPVEVSISTADDRAVTIWYSTEAKSTDEFENDYTKSVITEGKKVSLTIDKSCTLYVMTRGDNVNSPIVTADYVINSPLKANFTTDKSFKSYFSQNFDNQKDLETWQVGLGWKLENKNFSLIDKNDKSSIAIDYEGSGQTTLTSPEVLVKPKSLVSFYAYFSGVFLVHGSWQLNIIDMETNKVTQLFDAFSWAQDNGYTGPAWNNFQLDLAAFEGKKVKFEFVYNYGGENLALDQFSLMAEDPEAVSIIHIFEGEKITFTNTSLGEPDGIEWIFNGGTPASSKENKVEVTYPIAGAFDVVLKAKKGEKIDVTTRKSYIVVSKKAPEALIGLPEEGYESPFVGVFIPTNVPVTFRDLSLGNPTAWEWTFQNTDVSKSNEQNPTVTYLEKGRFSVGLSVKNEAGTSRDMLTYAIQAGGAQNVWNISTDENKKLSKIELGWYGNYAGSNWLGIRRFAERYKATLADATIDSVSIYFASNTTVSPNSDIVLTINSIDKAGNPGDIIATTSIKTSDIKYSNDDYLETWFHFETPVKIDKGKEFFIVIGPFPNVSDNESNKTDDLAMFCCRRTEGQKCTTWHELEDQDEKGNGLGTYKWIQNIEDPLSMAIAPVVTYDKNITSVQPIPVNNQGKEVEYVIDINGIRVSCMLKGEVYIIRYTDGTTEKVLYQ</sequence>
<keyword evidence="2" id="KW-0645">Protease</keyword>
<organism evidence="5 6">
    <name type="scientific">Falsiporphyromonas endometrii</name>
    <dbReference type="NCBI Taxonomy" id="1387297"/>
    <lineage>
        <taxon>Bacteria</taxon>
        <taxon>Pseudomonadati</taxon>
        <taxon>Bacteroidota</taxon>
        <taxon>Bacteroidia</taxon>
        <taxon>Bacteroidales</taxon>
        <taxon>Porphyromonadaceae</taxon>
        <taxon>Falsiporphyromonas</taxon>
    </lineage>
</organism>
<keyword evidence="6" id="KW-1185">Reference proteome</keyword>
<dbReference type="InterPro" id="IPR035986">
    <property type="entry name" value="PKD_dom_sf"/>
</dbReference>
<feature type="domain" description="PKD" evidence="4">
    <location>
        <begin position="630"/>
        <end position="679"/>
    </location>
</feature>